<dbReference type="SUPFAM" id="SSF56112">
    <property type="entry name" value="Protein kinase-like (PK-like)"/>
    <property type="match status" value="1"/>
</dbReference>
<dbReference type="EMBL" id="JH001261">
    <property type="protein sequence ID" value="EGW12973.1"/>
    <property type="molecule type" value="Genomic_DNA"/>
</dbReference>
<dbReference type="InterPro" id="IPR000719">
    <property type="entry name" value="Prot_kinase_dom"/>
</dbReference>
<evidence type="ECO:0000313" key="4">
    <source>
        <dbReference type="EMBL" id="EGW12973.1"/>
    </source>
</evidence>
<dbReference type="Gene3D" id="1.10.510.10">
    <property type="entry name" value="Transferase(Phosphotransferase) domain 1"/>
    <property type="match status" value="1"/>
</dbReference>
<feature type="domain" description="Protein kinase" evidence="3">
    <location>
        <begin position="1"/>
        <end position="154"/>
    </location>
</feature>
<dbReference type="PROSITE" id="PS50011">
    <property type="entry name" value="PROTEIN_KINASE_DOM"/>
    <property type="match status" value="1"/>
</dbReference>
<protein>
    <recommendedName>
        <fullName evidence="2">Serine/threonine-protein kinase 40</fullName>
    </recommendedName>
</protein>
<evidence type="ECO:0000256" key="1">
    <source>
        <dbReference type="ARBA" id="ARBA00003412"/>
    </source>
</evidence>
<keyword evidence="4" id="KW-0418">Kinase</keyword>
<dbReference type="GO" id="GO:0004672">
    <property type="term" value="F:protein kinase activity"/>
    <property type="evidence" value="ECO:0007669"/>
    <property type="project" value="InterPro"/>
</dbReference>
<organism evidence="4 5">
    <name type="scientific">Cricetulus griseus</name>
    <name type="common">Chinese hamster</name>
    <name type="synonym">Cricetulus barabensis griseus</name>
    <dbReference type="NCBI Taxonomy" id="10029"/>
    <lineage>
        <taxon>Eukaryota</taxon>
        <taxon>Metazoa</taxon>
        <taxon>Chordata</taxon>
        <taxon>Craniata</taxon>
        <taxon>Vertebrata</taxon>
        <taxon>Euteleostomi</taxon>
        <taxon>Mammalia</taxon>
        <taxon>Eutheria</taxon>
        <taxon>Euarchontoglires</taxon>
        <taxon>Glires</taxon>
        <taxon>Rodentia</taxon>
        <taxon>Myomorpha</taxon>
        <taxon>Muroidea</taxon>
        <taxon>Cricetidae</taxon>
        <taxon>Cricetinae</taxon>
        <taxon>Cricetulus</taxon>
    </lineage>
</organism>
<name>G3I4N1_CRIGR</name>
<evidence type="ECO:0000313" key="5">
    <source>
        <dbReference type="Proteomes" id="UP000001075"/>
    </source>
</evidence>
<dbReference type="STRING" id="10029.G3I4N1"/>
<keyword evidence="4" id="KW-0808">Transferase</keyword>
<gene>
    <name evidence="4" type="ORF">I79_018414</name>
</gene>
<comment type="function">
    <text evidence="1">May be a negative regulator of NF-kappa-B and p53-mediated gene transcription.</text>
</comment>
<dbReference type="InterPro" id="IPR011009">
    <property type="entry name" value="Kinase-like_dom_sf"/>
</dbReference>
<evidence type="ECO:0000256" key="2">
    <source>
        <dbReference type="ARBA" id="ARBA00016813"/>
    </source>
</evidence>
<evidence type="ECO:0000259" key="3">
    <source>
        <dbReference type="PROSITE" id="PS50011"/>
    </source>
</evidence>
<dbReference type="InterPro" id="IPR024104">
    <property type="entry name" value="Tribbles/Ser_Thr_kinase_40"/>
</dbReference>
<dbReference type="AlphaFoldDB" id="G3I4N1"/>
<dbReference type="GO" id="GO:0005524">
    <property type="term" value="F:ATP binding"/>
    <property type="evidence" value="ECO:0007669"/>
    <property type="project" value="InterPro"/>
</dbReference>
<reference evidence="5" key="1">
    <citation type="journal article" date="2011" name="Nat. Biotechnol.">
        <title>The genomic sequence of the Chinese hamster ovary (CHO)-K1 cell line.</title>
        <authorList>
            <person name="Xu X."/>
            <person name="Nagarajan H."/>
            <person name="Lewis N.E."/>
            <person name="Pan S."/>
            <person name="Cai Z."/>
            <person name="Liu X."/>
            <person name="Chen W."/>
            <person name="Xie M."/>
            <person name="Wang W."/>
            <person name="Hammond S."/>
            <person name="Andersen M.R."/>
            <person name="Neff N."/>
            <person name="Passarelli B."/>
            <person name="Koh W."/>
            <person name="Fan H.C."/>
            <person name="Wang J."/>
            <person name="Gui Y."/>
            <person name="Lee K.H."/>
            <person name="Betenbaugh M.J."/>
            <person name="Quake S.R."/>
            <person name="Famili I."/>
            <person name="Palsson B.O."/>
            <person name="Wang J."/>
        </authorList>
    </citation>
    <scope>NUCLEOTIDE SEQUENCE [LARGE SCALE GENOMIC DNA]</scope>
    <source>
        <strain evidence="5">CHO K1 cell line</strain>
    </source>
</reference>
<dbReference type="PROSITE" id="PS00108">
    <property type="entry name" value="PROTEIN_KINASE_ST"/>
    <property type="match status" value="1"/>
</dbReference>
<dbReference type="InterPro" id="IPR008271">
    <property type="entry name" value="Ser/Thr_kinase_AS"/>
</dbReference>
<proteinExistence type="predicted"/>
<dbReference type="PANTHER" id="PTHR22961">
    <property type="entry name" value="SER/THR PROTEIN KINASE-TRB"/>
    <property type="match status" value="1"/>
</dbReference>
<sequence length="154" mass="17798">MLLHTEYSLLSLLHTQDGVVHHHGLFQDRTCEAVEDTESGRMVKKMKKRICLVLDCLCAHDLSDKTADLINLQHYVIKEKRHSERETVVIFCDVVRVVEALHQKNVVHRDLKFGNMVLNKRTHRIIITNFCLGKHLVSEADLLKDQRGSPCLHQ</sequence>
<dbReference type="InParanoid" id="G3I4N1"/>
<dbReference type="Proteomes" id="UP000001075">
    <property type="component" value="Unassembled WGS sequence"/>
</dbReference>
<accession>G3I4N1</accession>
<dbReference type="PANTHER" id="PTHR22961:SF16">
    <property type="entry name" value="SERINE_THREONINE-PROTEIN KINASE 40"/>
    <property type="match status" value="1"/>
</dbReference>
<dbReference type="Pfam" id="PF00069">
    <property type="entry name" value="Pkinase"/>
    <property type="match status" value="1"/>
</dbReference>